<dbReference type="Pfam" id="PF04851">
    <property type="entry name" value="ResIII"/>
    <property type="match status" value="1"/>
</dbReference>
<name>A0A836B2B9_CHLIN</name>
<reference evidence="3" key="1">
    <citation type="journal article" date="2020" name="bioRxiv">
        <title>Comparative genomics of Chlamydomonas.</title>
        <authorList>
            <person name="Craig R.J."/>
            <person name="Hasan A.R."/>
            <person name="Ness R.W."/>
            <person name="Keightley P.D."/>
        </authorList>
    </citation>
    <scope>NUCLEOTIDE SEQUENCE</scope>
    <source>
        <strain evidence="3">SAG 7.73</strain>
    </source>
</reference>
<evidence type="ECO:0000313" key="3">
    <source>
        <dbReference type="EMBL" id="KAG2445477.1"/>
    </source>
</evidence>
<dbReference type="GO" id="GO:0005524">
    <property type="term" value="F:ATP binding"/>
    <property type="evidence" value="ECO:0007669"/>
    <property type="project" value="InterPro"/>
</dbReference>
<evidence type="ECO:0000259" key="2">
    <source>
        <dbReference type="PROSITE" id="PS51194"/>
    </source>
</evidence>
<dbReference type="InterPro" id="IPR027417">
    <property type="entry name" value="P-loop_NTPase"/>
</dbReference>
<dbReference type="SMART" id="SM00490">
    <property type="entry name" value="HELICc"/>
    <property type="match status" value="1"/>
</dbReference>
<dbReference type="PANTHER" id="PTHR14074:SF16">
    <property type="entry name" value="ANTIVIRAL INNATE IMMUNE RESPONSE RECEPTOR RIG-I"/>
    <property type="match status" value="1"/>
</dbReference>
<protein>
    <submittedName>
        <fullName evidence="3">Uncharacterized protein</fullName>
    </submittedName>
</protein>
<dbReference type="PROSITE" id="PS51192">
    <property type="entry name" value="HELICASE_ATP_BIND_1"/>
    <property type="match status" value="1"/>
</dbReference>
<dbReference type="InterPro" id="IPR014001">
    <property type="entry name" value="Helicase_ATP-bd"/>
</dbReference>
<dbReference type="OrthoDB" id="1469196at2759"/>
<dbReference type="AlphaFoldDB" id="A0A836B2B9"/>
<keyword evidence="4" id="KW-1185">Reference proteome</keyword>
<dbReference type="SUPFAM" id="SSF52540">
    <property type="entry name" value="P-loop containing nucleoside triphosphate hydrolases"/>
    <property type="match status" value="2"/>
</dbReference>
<organism evidence="3 4">
    <name type="scientific">Chlamydomonas incerta</name>
    <dbReference type="NCBI Taxonomy" id="51695"/>
    <lineage>
        <taxon>Eukaryota</taxon>
        <taxon>Viridiplantae</taxon>
        <taxon>Chlorophyta</taxon>
        <taxon>core chlorophytes</taxon>
        <taxon>Chlorophyceae</taxon>
        <taxon>CS clade</taxon>
        <taxon>Chlamydomonadales</taxon>
        <taxon>Chlamydomonadaceae</taxon>
        <taxon>Chlamydomonas</taxon>
    </lineage>
</organism>
<dbReference type="SMART" id="SM00487">
    <property type="entry name" value="DEXDc"/>
    <property type="match status" value="1"/>
</dbReference>
<dbReference type="Pfam" id="PF00271">
    <property type="entry name" value="Helicase_C"/>
    <property type="match status" value="1"/>
</dbReference>
<accession>A0A836B2B9</accession>
<dbReference type="PROSITE" id="PS51194">
    <property type="entry name" value="HELICASE_CTER"/>
    <property type="match status" value="1"/>
</dbReference>
<evidence type="ECO:0000259" key="1">
    <source>
        <dbReference type="PROSITE" id="PS51192"/>
    </source>
</evidence>
<proteinExistence type="predicted"/>
<dbReference type="GO" id="GO:0003677">
    <property type="term" value="F:DNA binding"/>
    <property type="evidence" value="ECO:0007669"/>
    <property type="project" value="InterPro"/>
</dbReference>
<sequence length="791" mass="83349">MARGLLPGLGQQGLSGIREAVSIAIERSRTAAAAVPGSAYVFPAAAVLAAVESCVDSTVPAPARPAACMFIAALAMEHHVKAHSTKARLMARPLTNGTNNSDAGRQVAVAGGLPPLRPFQADAVGMVAVSWGLALTSQLLLPSAAGGAGAAAAPDPARYSSLADGWVGNWLVTSPTGSGKTRMFVEVTRALVESRNRERSSRGGALVVVLVPQSILANQHAEEFKAAGLPRTEVRPFSGDKKKLSPDAWRGVLLGSGRFGSSSSMMGSGGSGGSSIVVEVASMEQLDMLVLDEAHHCHDAHPYAKIMDFYPKPEGAAAAAAANGGGAHPSAGVYGAGGGAARPWVLGVTASPVSEVDMHLLEKDMAALLRRLGGARLHVVHEQQLAGAAGAAAVQQLEVHVEARPVDRWLMKTLQSFAMKVADDLGAALRALRPTGQTAEADLFILTGGLDAAIKGVYGAMMKPKAKVTAYLDTLGQWLAQGRKFAEKYGCTALDGACHLLDVLRKGVELVEDAGLEAGLPYLARKVTELVADECGAAGAAAHIGGGGGGACGDVALRVSDLARELLVQGGHCLLPAGHGLGYVRCCFTSGLLEESTHPKFWALMEFLQRYESTGDNARVPRHRVREDPPVFHVSDMMRRTQQLAHVEVLELVGQNHAAAGSTGARARPVPALHHHERHGRGMTDAQQQEVVRMFKVRDRKVLVATSAAEEGLDVPSCEFVVRYNAAATGIQLVQSRGRARKQQAAVFLAILQESTLDAHLHQKSRQEEATMSAYCQIYSEAQQLKHQRRQ</sequence>
<dbReference type="PANTHER" id="PTHR14074">
    <property type="entry name" value="HELICASE WITH DEATH DOMAIN-RELATED"/>
    <property type="match status" value="1"/>
</dbReference>
<dbReference type="Proteomes" id="UP000650467">
    <property type="component" value="Unassembled WGS sequence"/>
</dbReference>
<dbReference type="Gene3D" id="3.40.50.300">
    <property type="entry name" value="P-loop containing nucleotide triphosphate hydrolases"/>
    <property type="match status" value="2"/>
</dbReference>
<dbReference type="GO" id="GO:0016787">
    <property type="term" value="F:hydrolase activity"/>
    <property type="evidence" value="ECO:0007669"/>
    <property type="project" value="InterPro"/>
</dbReference>
<dbReference type="InterPro" id="IPR051363">
    <property type="entry name" value="RLR_Helicase"/>
</dbReference>
<feature type="domain" description="Helicase ATP-binding" evidence="1">
    <location>
        <begin position="169"/>
        <end position="370"/>
    </location>
</feature>
<dbReference type="InterPro" id="IPR006935">
    <property type="entry name" value="Helicase/UvrB_N"/>
</dbReference>
<evidence type="ECO:0000313" key="4">
    <source>
        <dbReference type="Proteomes" id="UP000650467"/>
    </source>
</evidence>
<comment type="caution">
    <text evidence="3">The sequence shown here is derived from an EMBL/GenBank/DDBJ whole genome shotgun (WGS) entry which is preliminary data.</text>
</comment>
<dbReference type="EMBL" id="JAEHOC010000001">
    <property type="protein sequence ID" value="KAG2445477.1"/>
    <property type="molecule type" value="Genomic_DNA"/>
</dbReference>
<gene>
    <name evidence="3" type="ORF">HXX76_000093</name>
</gene>
<dbReference type="GO" id="GO:0005737">
    <property type="term" value="C:cytoplasm"/>
    <property type="evidence" value="ECO:0007669"/>
    <property type="project" value="TreeGrafter"/>
</dbReference>
<dbReference type="InterPro" id="IPR001650">
    <property type="entry name" value="Helicase_C-like"/>
</dbReference>
<feature type="domain" description="Helicase C-terminal" evidence="2">
    <location>
        <begin position="606"/>
        <end position="791"/>
    </location>
</feature>